<keyword evidence="2" id="KW-1185">Reference proteome</keyword>
<evidence type="ECO:0000313" key="2">
    <source>
        <dbReference type="Proteomes" id="UP001221142"/>
    </source>
</evidence>
<organism evidence="1 2">
    <name type="scientific">Roridomyces roridus</name>
    <dbReference type="NCBI Taxonomy" id="1738132"/>
    <lineage>
        <taxon>Eukaryota</taxon>
        <taxon>Fungi</taxon>
        <taxon>Dikarya</taxon>
        <taxon>Basidiomycota</taxon>
        <taxon>Agaricomycotina</taxon>
        <taxon>Agaricomycetes</taxon>
        <taxon>Agaricomycetidae</taxon>
        <taxon>Agaricales</taxon>
        <taxon>Marasmiineae</taxon>
        <taxon>Mycenaceae</taxon>
        <taxon>Roridomyces</taxon>
    </lineage>
</organism>
<dbReference type="EMBL" id="JARKIF010000001">
    <property type="protein sequence ID" value="KAJ7650733.1"/>
    <property type="molecule type" value="Genomic_DNA"/>
</dbReference>
<name>A0AAD7CJZ0_9AGAR</name>
<comment type="caution">
    <text evidence="1">The sequence shown here is derived from an EMBL/GenBank/DDBJ whole genome shotgun (WGS) entry which is preliminary data.</text>
</comment>
<dbReference type="SUPFAM" id="SSF52047">
    <property type="entry name" value="RNI-like"/>
    <property type="match status" value="1"/>
</dbReference>
<dbReference type="Gene3D" id="3.80.10.10">
    <property type="entry name" value="Ribonuclease Inhibitor"/>
    <property type="match status" value="1"/>
</dbReference>
<evidence type="ECO:0008006" key="3">
    <source>
        <dbReference type="Google" id="ProtNLM"/>
    </source>
</evidence>
<evidence type="ECO:0000313" key="1">
    <source>
        <dbReference type="EMBL" id="KAJ7650733.1"/>
    </source>
</evidence>
<sequence>MATSVAASALRSRIEEISFNIKRQHEILRDLESQQSAAQSQLNSILDPMERLPLELSSEIFMQCFPDKPSFEPSEAPALFTQVSRCWTRIALSTPALWASVCDADITPYSGFYRPGEGFDELFHRWISRSKSLPLTVNLGRSLRAGRQSTSVVQQYAHRVQELSLSLQSDPGFQRTEAAYPSLKTLTLTSRESKFLNAEGCVKILRSAPNLINCSLFNFSYEDHTETWPLVTLSSLKCLTLGDASHPRHDDTSTIVQFLTLPSLETLRMSLAGVSRAWFISFLTRSSPPLRSLSLSSMHYEEGEIEECLRLVADLTDLNIRFEGNPAESLLQLFAYAKGLLPHLCSLTIRAGSAEQSDYSTVADLLESRRGALRNFRLETEDVDLETNGPLADELRKALLSHRQAGMEVHVGTEEENLF</sequence>
<proteinExistence type="predicted"/>
<gene>
    <name evidence="1" type="ORF">FB45DRAFT_25178</name>
</gene>
<reference evidence="1" key="1">
    <citation type="submission" date="2023-03" db="EMBL/GenBank/DDBJ databases">
        <title>Massive genome expansion in bonnet fungi (Mycena s.s.) driven by repeated elements and novel gene families across ecological guilds.</title>
        <authorList>
            <consortium name="Lawrence Berkeley National Laboratory"/>
            <person name="Harder C.B."/>
            <person name="Miyauchi S."/>
            <person name="Viragh M."/>
            <person name="Kuo A."/>
            <person name="Thoen E."/>
            <person name="Andreopoulos B."/>
            <person name="Lu D."/>
            <person name="Skrede I."/>
            <person name="Drula E."/>
            <person name="Henrissat B."/>
            <person name="Morin E."/>
            <person name="Kohler A."/>
            <person name="Barry K."/>
            <person name="LaButti K."/>
            <person name="Morin E."/>
            <person name="Salamov A."/>
            <person name="Lipzen A."/>
            <person name="Mereny Z."/>
            <person name="Hegedus B."/>
            <person name="Baldrian P."/>
            <person name="Stursova M."/>
            <person name="Weitz H."/>
            <person name="Taylor A."/>
            <person name="Grigoriev I.V."/>
            <person name="Nagy L.G."/>
            <person name="Martin F."/>
            <person name="Kauserud H."/>
        </authorList>
    </citation>
    <scope>NUCLEOTIDE SEQUENCE</scope>
    <source>
        <strain evidence="1">9284</strain>
    </source>
</reference>
<dbReference type="Proteomes" id="UP001221142">
    <property type="component" value="Unassembled WGS sequence"/>
</dbReference>
<dbReference type="AlphaFoldDB" id="A0AAD7CJZ0"/>
<protein>
    <recommendedName>
        <fullName evidence="3">F-box domain-containing protein</fullName>
    </recommendedName>
</protein>
<dbReference type="InterPro" id="IPR032675">
    <property type="entry name" value="LRR_dom_sf"/>
</dbReference>
<accession>A0AAD7CJZ0</accession>